<dbReference type="SUPFAM" id="SSF48452">
    <property type="entry name" value="TPR-like"/>
    <property type="match status" value="1"/>
</dbReference>
<dbReference type="EMBL" id="BART01039746">
    <property type="protein sequence ID" value="GAH23060.1"/>
    <property type="molecule type" value="Genomic_DNA"/>
</dbReference>
<dbReference type="AlphaFoldDB" id="X1ERY6"/>
<dbReference type="Gene3D" id="1.25.40.10">
    <property type="entry name" value="Tetratricopeptide repeat domain"/>
    <property type="match status" value="1"/>
</dbReference>
<comment type="caution">
    <text evidence="1">The sequence shown here is derived from an EMBL/GenBank/DDBJ whole genome shotgun (WGS) entry which is preliminary data.</text>
</comment>
<proteinExistence type="predicted"/>
<accession>X1ERY6</accession>
<reference evidence="1" key="1">
    <citation type="journal article" date="2014" name="Front. Microbiol.">
        <title>High frequency of phylogenetically diverse reductive dehalogenase-homologous genes in deep subseafloor sedimentary metagenomes.</title>
        <authorList>
            <person name="Kawai M."/>
            <person name="Futagami T."/>
            <person name="Toyoda A."/>
            <person name="Takaki Y."/>
            <person name="Nishi S."/>
            <person name="Hori S."/>
            <person name="Arai W."/>
            <person name="Tsubouchi T."/>
            <person name="Morono Y."/>
            <person name="Uchiyama I."/>
            <person name="Ito T."/>
            <person name="Fujiyama A."/>
            <person name="Inagaki F."/>
            <person name="Takami H."/>
        </authorList>
    </citation>
    <scope>NUCLEOTIDE SEQUENCE</scope>
    <source>
        <strain evidence="1">Expedition CK06-06</strain>
    </source>
</reference>
<feature type="non-terminal residue" evidence="1">
    <location>
        <position position="51"/>
    </location>
</feature>
<protein>
    <submittedName>
        <fullName evidence="1">Uncharacterized protein</fullName>
    </submittedName>
</protein>
<organism evidence="1">
    <name type="scientific">marine sediment metagenome</name>
    <dbReference type="NCBI Taxonomy" id="412755"/>
    <lineage>
        <taxon>unclassified sequences</taxon>
        <taxon>metagenomes</taxon>
        <taxon>ecological metagenomes</taxon>
    </lineage>
</organism>
<evidence type="ECO:0000313" key="1">
    <source>
        <dbReference type="EMBL" id="GAH23060.1"/>
    </source>
</evidence>
<gene>
    <name evidence="1" type="ORF">S01H4_65135</name>
</gene>
<dbReference type="PROSITE" id="PS50293">
    <property type="entry name" value="TPR_REGION"/>
    <property type="match status" value="1"/>
</dbReference>
<name>X1ERY6_9ZZZZ</name>
<dbReference type="InterPro" id="IPR011990">
    <property type="entry name" value="TPR-like_helical_dom_sf"/>
</dbReference>
<sequence>MIGLKKYYLLICLYRLCIRFKFPVADSYYCLGLVYYTLGYNEDAIEEYTQA</sequence>